<dbReference type="RefSeq" id="WP_183309014.1">
    <property type="nucleotide sequence ID" value="NZ_JACIEP010000025.1"/>
</dbReference>
<reference evidence="1 2" key="1">
    <citation type="submission" date="2020-08" db="EMBL/GenBank/DDBJ databases">
        <title>Genomic Encyclopedia of Type Strains, Phase IV (KMG-IV): sequencing the most valuable type-strain genomes for metagenomic binning, comparative biology and taxonomic classification.</title>
        <authorList>
            <person name="Goeker M."/>
        </authorList>
    </citation>
    <scope>NUCLEOTIDE SEQUENCE [LARGE SCALE GENOMIC DNA]</scope>
    <source>
        <strain evidence="1 2">DSM 104969</strain>
    </source>
</reference>
<evidence type="ECO:0000313" key="1">
    <source>
        <dbReference type="EMBL" id="MBB4038208.1"/>
    </source>
</evidence>
<dbReference type="Proteomes" id="UP000555103">
    <property type="component" value="Unassembled WGS sequence"/>
</dbReference>
<evidence type="ECO:0008006" key="3">
    <source>
        <dbReference type="Google" id="ProtNLM"/>
    </source>
</evidence>
<accession>A0A840CVL9</accession>
<protein>
    <recommendedName>
        <fullName evidence="3">Abortive phage resistance protein AbiGi, antitoxin</fullName>
    </recommendedName>
</protein>
<gene>
    <name evidence="1" type="ORF">GGR21_004140</name>
</gene>
<keyword evidence="2" id="KW-1185">Reference proteome</keyword>
<organism evidence="1 2">
    <name type="scientific">Dysgonomonas hofstadii</name>
    <dbReference type="NCBI Taxonomy" id="637886"/>
    <lineage>
        <taxon>Bacteria</taxon>
        <taxon>Pseudomonadati</taxon>
        <taxon>Bacteroidota</taxon>
        <taxon>Bacteroidia</taxon>
        <taxon>Bacteroidales</taxon>
        <taxon>Dysgonomonadaceae</taxon>
        <taxon>Dysgonomonas</taxon>
    </lineage>
</organism>
<proteinExistence type="predicted"/>
<dbReference type="Pfam" id="PF10899">
    <property type="entry name" value="AbiGi"/>
    <property type="match status" value="1"/>
</dbReference>
<dbReference type="AlphaFoldDB" id="A0A840CVL9"/>
<name>A0A840CVL9_9BACT</name>
<sequence length="271" mass="31850">MSNYRTSSLFHYTTYNGLKSILKQGIIPNYCKEDFSIDGDAFAVGIPMVSFCDIPLTRTYEFTKRYGHHAIGLSKEWALKNQINPILYIKNEDIISSLKFYKEYELYSKAKMATGLMNSIDLKMNPIKVYNPSKEYKSSHNANLNLFGFSKKYIGTHKGKEQCNYEENEWRYILKEEKDIAWKWEEAEYLTWRGSGDKKPEPDKYLKAQTLKFEIEDISYIIVQFENQRMGIVNYISKLSKLCESDPILNDENKKLLYSKIISIERVRTDF</sequence>
<dbReference type="InterPro" id="IPR021223">
    <property type="entry name" value="AbiGi"/>
</dbReference>
<dbReference type="EMBL" id="JACIEP010000025">
    <property type="protein sequence ID" value="MBB4038208.1"/>
    <property type="molecule type" value="Genomic_DNA"/>
</dbReference>
<evidence type="ECO:0000313" key="2">
    <source>
        <dbReference type="Proteomes" id="UP000555103"/>
    </source>
</evidence>
<comment type="caution">
    <text evidence="1">The sequence shown here is derived from an EMBL/GenBank/DDBJ whole genome shotgun (WGS) entry which is preliminary data.</text>
</comment>